<dbReference type="InterPro" id="IPR052220">
    <property type="entry name" value="METTL25"/>
</dbReference>
<organism evidence="2 3">
    <name type="scientific">Rhizophagus irregularis</name>
    <dbReference type="NCBI Taxonomy" id="588596"/>
    <lineage>
        <taxon>Eukaryota</taxon>
        <taxon>Fungi</taxon>
        <taxon>Fungi incertae sedis</taxon>
        <taxon>Mucoromycota</taxon>
        <taxon>Glomeromycotina</taxon>
        <taxon>Glomeromycetes</taxon>
        <taxon>Glomerales</taxon>
        <taxon>Glomeraceae</taxon>
        <taxon>Rhizophagus</taxon>
    </lineage>
</organism>
<dbReference type="InterPro" id="IPR029063">
    <property type="entry name" value="SAM-dependent_MTases_sf"/>
</dbReference>
<dbReference type="PANTHER" id="PTHR12496">
    <property type="entry name" value="CGI-41 METHYLTRANSFERASE"/>
    <property type="match status" value="1"/>
</dbReference>
<sequence length="328" mass="37816">MKKSYMRILSCLIAKLTKENKISSIIDLGAGQGYLSRVLAYTYNLCVFAVDASNIQTCGAQKYQFRTEKKVGDYEFNKVVNDNKNIVDGSCSAKHLKQDNNFLICGLHSCGELSSTMLDLFIKNEEIKCVVNVGCCYHLLHENENSKQENSKDIKCSFPLSKFFKEKNFYMGLTIRHLACQVPSRWSVQQESSIKAFEHHFFRALLQYILIKKDLVKDTPRIGKLHHRSFTSFSTYCNAALKKLSLPLNSITQSESEKYYNEFKQKGYMRKIIVFWTLRAMLGPCFESIILLDKCLYLFENNHVKEVKCFGIFDELKSPRNMVIVGIK</sequence>
<dbReference type="Pfam" id="PF13679">
    <property type="entry name" value="Methyltransf_32"/>
    <property type="match status" value="1"/>
</dbReference>
<feature type="domain" description="Methyltransferase" evidence="1">
    <location>
        <begin position="5"/>
        <end position="142"/>
    </location>
</feature>
<proteinExistence type="predicted"/>
<dbReference type="PANTHER" id="PTHR12496:SF0">
    <property type="entry name" value="METHYLTRANSFERASE DOMAIN-CONTAINING PROTEIN"/>
    <property type="match status" value="1"/>
</dbReference>
<gene>
    <name evidence="2" type="ORF">RhiirA1_511262</name>
</gene>
<name>A0A2N0SGL8_9GLOM</name>
<dbReference type="EMBL" id="LLXH01000044">
    <property type="protein sequence ID" value="PKC74693.1"/>
    <property type="molecule type" value="Genomic_DNA"/>
</dbReference>
<dbReference type="VEuPathDB" id="FungiDB:RhiirA1_511262"/>
<dbReference type="SUPFAM" id="SSF53335">
    <property type="entry name" value="S-adenosyl-L-methionine-dependent methyltransferases"/>
    <property type="match status" value="1"/>
</dbReference>
<comment type="caution">
    <text evidence="2">The sequence shown here is derived from an EMBL/GenBank/DDBJ whole genome shotgun (WGS) entry which is preliminary data.</text>
</comment>
<accession>A0A2N0SGL8</accession>
<evidence type="ECO:0000259" key="1">
    <source>
        <dbReference type="Pfam" id="PF13679"/>
    </source>
</evidence>
<dbReference type="Proteomes" id="UP000232688">
    <property type="component" value="Unassembled WGS sequence"/>
</dbReference>
<dbReference type="AlphaFoldDB" id="A0A2N0SGL8"/>
<reference evidence="2 3" key="1">
    <citation type="submission" date="2017-10" db="EMBL/GenBank/DDBJ databases">
        <title>Extensive intraspecific genome diversity in a model arbuscular mycorrhizal fungus.</title>
        <authorList>
            <person name="Chen E.C.H."/>
            <person name="Morin E."/>
            <person name="Baudet D."/>
            <person name="Noel J."/>
            <person name="Ndikumana S."/>
            <person name="Charron P."/>
            <person name="St-Onge C."/>
            <person name="Giorgi J."/>
            <person name="Grigoriev I.V."/>
            <person name="Roux C."/>
            <person name="Martin F.M."/>
            <person name="Corradi N."/>
        </authorList>
    </citation>
    <scope>NUCLEOTIDE SEQUENCE [LARGE SCALE GENOMIC DNA]</scope>
    <source>
        <strain evidence="2 3">A1</strain>
    </source>
</reference>
<dbReference type="InterPro" id="IPR025714">
    <property type="entry name" value="Methyltranfer_dom"/>
</dbReference>
<dbReference type="VEuPathDB" id="FungiDB:RhiirFUN_026419"/>
<evidence type="ECO:0000313" key="3">
    <source>
        <dbReference type="Proteomes" id="UP000232688"/>
    </source>
</evidence>
<dbReference type="VEuPathDB" id="FungiDB:FUN_001523"/>
<evidence type="ECO:0000313" key="2">
    <source>
        <dbReference type="EMBL" id="PKC74693.1"/>
    </source>
</evidence>
<reference evidence="2 3" key="2">
    <citation type="submission" date="2017-10" db="EMBL/GenBank/DDBJ databases">
        <title>Genome analyses suggest a sexual origin of heterokaryosis in a supposedly ancient asexual fungus.</title>
        <authorList>
            <person name="Corradi N."/>
            <person name="Sedzielewska K."/>
            <person name="Noel J."/>
            <person name="Charron P."/>
            <person name="Farinelli L."/>
            <person name="Marton T."/>
            <person name="Kruger M."/>
            <person name="Pelin A."/>
            <person name="Brachmann A."/>
            <person name="Corradi N."/>
        </authorList>
    </citation>
    <scope>NUCLEOTIDE SEQUENCE [LARGE SCALE GENOMIC DNA]</scope>
    <source>
        <strain evidence="2 3">A1</strain>
    </source>
</reference>
<protein>
    <recommendedName>
        <fullName evidence="1">Methyltransferase domain-containing protein</fullName>
    </recommendedName>
</protein>